<sequence>MDYGFCRHLMGDALSTLTVNELKQLNNRLERGITRIRSKKLLPTRVESLLDRNKGGGNRSQFVKNEGKSKENRSKDAGERLRGKGKCLPLELWRMRTVTRAFDDGDERNVLVRVCNGELWLNERQMIESKEEKKRGRK</sequence>
<gene>
    <name evidence="3" type="ORF">V8G54_035731</name>
</gene>
<reference evidence="3 4" key="1">
    <citation type="journal article" date="2023" name="Life. Sci Alliance">
        <title>Evolutionary insights into 3D genome organization and epigenetic landscape of Vigna mungo.</title>
        <authorList>
            <person name="Junaid A."/>
            <person name="Singh B."/>
            <person name="Bhatia S."/>
        </authorList>
    </citation>
    <scope>NUCLEOTIDE SEQUENCE [LARGE SCALE GENOMIC DNA]</scope>
    <source>
        <strain evidence="3">Urdbean</strain>
    </source>
</reference>
<dbReference type="AlphaFoldDB" id="A0AAQ3MFK8"/>
<evidence type="ECO:0000313" key="4">
    <source>
        <dbReference type="Proteomes" id="UP001374535"/>
    </source>
</evidence>
<organism evidence="3 4">
    <name type="scientific">Vigna mungo</name>
    <name type="common">Black gram</name>
    <name type="synonym">Phaseolus mungo</name>
    <dbReference type="NCBI Taxonomy" id="3915"/>
    <lineage>
        <taxon>Eukaryota</taxon>
        <taxon>Viridiplantae</taxon>
        <taxon>Streptophyta</taxon>
        <taxon>Embryophyta</taxon>
        <taxon>Tracheophyta</taxon>
        <taxon>Spermatophyta</taxon>
        <taxon>Magnoliopsida</taxon>
        <taxon>eudicotyledons</taxon>
        <taxon>Gunneridae</taxon>
        <taxon>Pentapetalae</taxon>
        <taxon>rosids</taxon>
        <taxon>fabids</taxon>
        <taxon>Fabales</taxon>
        <taxon>Fabaceae</taxon>
        <taxon>Papilionoideae</taxon>
        <taxon>50 kb inversion clade</taxon>
        <taxon>NPAAA clade</taxon>
        <taxon>indigoferoid/millettioid clade</taxon>
        <taxon>Phaseoleae</taxon>
        <taxon>Vigna</taxon>
    </lineage>
</organism>
<proteinExistence type="predicted"/>
<feature type="region of interest" description="Disordered" evidence="1">
    <location>
        <begin position="47"/>
        <end position="82"/>
    </location>
</feature>
<dbReference type="Proteomes" id="UP001374535">
    <property type="component" value="Chromosome 11"/>
</dbReference>
<dbReference type="GO" id="GO:0005634">
    <property type="term" value="C:nucleus"/>
    <property type="evidence" value="ECO:0007669"/>
    <property type="project" value="InterPro"/>
</dbReference>
<dbReference type="Pfam" id="PF01486">
    <property type="entry name" value="K-box"/>
    <property type="match status" value="1"/>
</dbReference>
<name>A0AAQ3MFK8_VIGMU</name>
<evidence type="ECO:0000259" key="2">
    <source>
        <dbReference type="Pfam" id="PF01486"/>
    </source>
</evidence>
<feature type="compositionally biased region" description="Basic and acidic residues" evidence="1">
    <location>
        <begin position="65"/>
        <end position="82"/>
    </location>
</feature>
<dbReference type="InterPro" id="IPR002487">
    <property type="entry name" value="TF_Kbox"/>
</dbReference>
<dbReference type="EMBL" id="CP144690">
    <property type="protein sequence ID" value="WVY90217.1"/>
    <property type="molecule type" value="Genomic_DNA"/>
</dbReference>
<evidence type="ECO:0000313" key="3">
    <source>
        <dbReference type="EMBL" id="WVY90217.1"/>
    </source>
</evidence>
<keyword evidence="4" id="KW-1185">Reference proteome</keyword>
<accession>A0AAQ3MFK8</accession>
<protein>
    <recommendedName>
        <fullName evidence="2">K-box domain-containing protein</fullName>
    </recommendedName>
</protein>
<feature type="domain" description="K-box" evidence="2">
    <location>
        <begin position="7"/>
        <end position="40"/>
    </location>
</feature>
<evidence type="ECO:0000256" key="1">
    <source>
        <dbReference type="SAM" id="MobiDB-lite"/>
    </source>
</evidence>
<dbReference type="GO" id="GO:0003700">
    <property type="term" value="F:DNA-binding transcription factor activity"/>
    <property type="evidence" value="ECO:0007669"/>
    <property type="project" value="InterPro"/>
</dbReference>